<reference evidence="2" key="1">
    <citation type="submission" date="2022-11" db="UniProtKB">
        <authorList>
            <consortium name="WormBaseParasite"/>
        </authorList>
    </citation>
    <scope>IDENTIFICATION</scope>
</reference>
<protein>
    <submittedName>
        <fullName evidence="2">Uncharacterized protein</fullName>
    </submittedName>
</protein>
<keyword evidence="1" id="KW-1185">Reference proteome</keyword>
<evidence type="ECO:0000313" key="1">
    <source>
        <dbReference type="Proteomes" id="UP000887565"/>
    </source>
</evidence>
<proteinExistence type="predicted"/>
<sequence length="73" mass="8294">MNEPTTGMTRLLKQPTTMATHSMMMNIREGEILPKSTPLTNEPKTPATWVNAVNMVIRTLMFFLSKILSHKYA</sequence>
<dbReference type="Proteomes" id="UP000887565">
    <property type="component" value="Unplaced"/>
</dbReference>
<evidence type="ECO:0000313" key="2">
    <source>
        <dbReference type="WBParaSite" id="nRc.2.0.1.t22439-RA"/>
    </source>
</evidence>
<name>A0A915J9K8_ROMCU</name>
<dbReference type="AlphaFoldDB" id="A0A915J9K8"/>
<organism evidence="1 2">
    <name type="scientific">Romanomermis culicivorax</name>
    <name type="common">Nematode worm</name>
    <dbReference type="NCBI Taxonomy" id="13658"/>
    <lineage>
        <taxon>Eukaryota</taxon>
        <taxon>Metazoa</taxon>
        <taxon>Ecdysozoa</taxon>
        <taxon>Nematoda</taxon>
        <taxon>Enoplea</taxon>
        <taxon>Dorylaimia</taxon>
        <taxon>Mermithida</taxon>
        <taxon>Mermithoidea</taxon>
        <taxon>Mermithidae</taxon>
        <taxon>Romanomermis</taxon>
    </lineage>
</organism>
<accession>A0A915J9K8</accession>
<dbReference type="WBParaSite" id="nRc.2.0.1.t22439-RA">
    <property type="protein sequence ID" value="nRc.2.0.1.t22439-RA"/>
    <property type="gene ID" value="nRc.2.0.1.g22439"/>
</dbReference>